<gene>
    <name evidence="1" type="ORF">glysoja_049002</name>
</gene>
<dbReference type="Proteomes" id="UP000053555">
    <property type="component" value="Unassembled WGS sequence"/>
</dbReference>
<dbReference type="AlphaFoldDB" id="A0A0B2Q8R0"/>
<protein>
    <submittedName>
        <fullName evidence="1">Uncharacterized protein</fullName>
    </submittedName>
</protein>
<evidence type="ECO:0000313" key="1">
    <source>
        <dbReference type="EMBL" id="KHN18026.1"/>
    </source>
</evidence>
<name>A0A0B2Q8R0_GLYSO</name>
<organism evidence="1">
    <name type="scientific">Glycine soja</name>
    <name type="common">Wild soybean</name>
    <dbReference type="NCBI Taxonomy" id="3848"/>
    <lineage>
        <taxon>Eukaryota</taxon>
        <taxon>Viridiplantae</taxon>
        <taxon>Streptophyta</taxon>
        <taxon>Embryophyta</taxon>
        <taxon>Tracheophyta</taxon>
        <taxon>Spermatophyta</taxon>
        <taxon>Magnoliopsida</taxon>
        <taxon>eudicotyledons</taxon>
        <taxon>Gunneridae</taxon>
        <taxon>Pentapetalae</taxon>
        <taxon>rosids</taxon>
        <taxon>fabids</taxon>
        <taxon>Fabales</taxon>
        <taxon>Fabaceae</taxon>
        <taxon>Papilionoideae</taxon>
        <taxon>50 kb inversion clade</taxon>
        <taxon>NPAAA clade</taxon>
        <taxon>indigoferoid/millettioid clade</taxon>
        <taxon>Phaseoleae</taxon>
        <taxon>Glycine</taxon>
        <taxon>Glycine subgen. Soja</taxon>
    </lineage>
</organism>
<proteinExistence type="predicted"/>
<dbReference type="EMBL" id="KN660027">
    <property type="protein sequence ID" value="KHN18026.1"/>
    <property type="molecule type" value="Genomic_DNA"/>
</dbReference>
<reference evidence="1" key="1">
    <citation type="submission" date="2014-07" db="EMBL/GenBank/DDBJ databases">
        <title>Identification of a novel salt tolerance gene in wild soybean by whole-genome sequencing.</title>
        <authorList>
            <person name="Lam H.-M."/>
            <person name="Qi X."/>
            <person name="Li M.-W."/>
            <person name="Liu X."/>
            <person name="Xie M."/>
            <person name="Ni M."/>
            <person name="Xu X."/>
        </authorList>
    </citation>
    <scope>NUCLEOTIDE SEQUENCE [LARGE SCALE GENOMIC DNA]</scope>
    <source>
        <tissue evidence="1">Root</tissue>
    </source>
</reference>
<accession>A0A0B2Q8R0</accession>
<sequence>MQQDITFFRDAQRLQYYTGQRGLKKLKSYIQQLSPRIFNSKFPH</sequence>